<comment type="caution">
    <text evidence="5">The sequence shown here is derived from an EMBL/GenBank/DDBJ whole genome shotgun (WGS) entry which is preliminary data.</text>
</comment>
<proteinExistence type="inferred from homology"/>
<feature type="domain" description="LTD" evidence="4">
    <location>
        <begin position="188"/>
        <end position="316"/>
    </location>
</feature>
<evidence type="ECO:0000256" key="2">
    <source>
        <dbReference type="SAM" id="SignalP"/>
    </source>
</evidence>
<feature type="chain" id="PRO_5032520297" description="Lamin tail-like protein" evidence="2">
    <location>
        <begin position="26"/>
        <end position="967"/>
    </location>
</feature>
<accession>A0A839F611</accession>
<keyword evidence="2" id="KW-0732">Signal</keyword>
<sequence length="967" mass="98120">MAVRSTHVATLLAALLSFVAVPAIAQMRITEYMYSGGNGEFVEFTNVGATPVDMSGWSFDDSSEVAGSQDLSAYGVVQPGESVILADAGVTAAAFRSAWSLCDAVKVIGGNTNNLGRDDEINLYDASHALVDRLTYGDDTALGGPRTNGASAWPNAAGLGANLVADWTLSTVGDGEGSVASTGGDIGSPGRSTRASVPFVACPVGIMRISEYMYGGANGEFVEFTNIGNGPVDMAGWSFDDSSEVAGSQDLSAYGVVQPGESVVFTEAAAATFRGAWGLCDAAKVIGGNTNNLGRDDEINLYDASHALVDRLAYGDDTALGGPRANGASAWPNAAGLGANLITDWTLSTPGDAEGSLASTGGDVGSPGRSTRTTVAFDSCASAQLPTIAIDPGATSPYLDLADGGGAVGAVVDDPTGPAATAGIGFTFALPGGGDPANLSITVASSNPAVVDASGLLLDGSGATRHLRIVPHGVGYATVTIGATDAQDRTGTYAIAYAASAPAATPAATRFHTGASDASATIALDDDTMLVADDETNVLRVYHRAHSGLPFGGYDPSAQLALGDPENPELDLEGAFRLGARSYWTGSFSNSKNFHVRPNRHRVFAIDLAGAGVATTFAYAGRYDWLLEDLVAWDAADGHGLGANALGFAASSAEGVDSKTPAGFNIEGLALAPDGSTAYLAFRAPLLPTTQRREALLVPVRDFDALVTGAAPGSHAQGSAVFGTPILFDLGGRGIRSIDRNAAGQYLIIAGPPGDATGIAPADFRLYAWTGQPQDAPFDLGLDMTALDIAGGSFESIAGVPEQLGAGSVLQLLFDNGDSVFYADGVLAKDLAEPRWKKAASLRVRVDVVFPAAALAVTGGTPQATPVGTPFADPLALRVVDAYGHPVAGVTVVFVAPSDGASAVLSSTSALTDADGRASVDATADAVQGDYAVDAHVAGVAGSVSFALHNGIDETDVIFRDGFDAAP</sequence>
<dbReference type="Proteomes" id="UP000550401">
    <property type="component" value="Unassembled WGS sequence"/>
</dbReference>
<reference evidence="5 6" key="1">
    <citation type="submission" date="2020-07" db="EMBL/GenBank/DDBJ databases">
        <title>Genomic Encyclopedia of Type Strains, Phase IV (KMG-V): Genome sequencing to study the core and pangenomes of soil and plant-associated prokaryotes.</title>
        <authorList>
            <person name="Whitman W."/>
        </authorList>
    </citation>
    <scope>NUCLEOTIDE SEQUENCE [LARGE SCALE GENOMIC DNA]</scope>
    <source>
        <strain evidence="5 6">RH2WT43</strain>
    </source>
</reference>
<dbReference type="AlphaFoldDB" id="A0A839F611"/>
<dbReference type="InterPro" id="IPR003344">
    <property type="entry name" value="Big_1_dom"/>
</dbReference>
<dbReference type="InterPro" id="IPR008964">
    <property type="entry name" value="Invasin/intimin_cell_adhesion"/>
</dbReference>
<organism evidence="5 6">
    <name type="scientific">Dokdonella fugitiva</name>
    <dbReference type="NCBI Taxonomy" id="328517"/>
    <lineage>
        <taxon>Bacteria</taxon>
        <taxon>Pseudomonadati</taxon>
        <taxon>Pseudomonadota</taxon>
        <taxon>Gammaproteobacteria</taxon>
        <taxon>Lysobacterales</taxon>
        <taxon>Rhodanobacteraceae</taxon>
        <taxon>Dokdonella</taxon>
    </lineage>
</organism>
<protein>
    <recommendedName>
        <fullName evidence="7">Lamin tail-like protein</fullName>
    </recommendedName>
</protein>
<evidence type="ECO:0000313" key="6">
    <source>
        <dbReference type="Proteomes" id="UP000550401"/>
    </source>
</evidence>
<dbReference type="Pfam" id="PF02369">
    <property type="entry name" value="Big_1"/>
    <property type="match status" value="1"/>
</dbReference>
<dbReference type="Pfam" id="PF00932">
    <property type="entry name" value="LTD"/>
    <property type="match status" value="2"/>
</dbReference>
<dbReference type="EMBL" id="JACGXL010000002">
    <property type="protein sequence ID" value="MBA8887664.1"/>
    <property type="molecule type" value="Genomic_DNA"/>
</dbReference>
<name>A0A839F611_9GAMM</name>
<evidence type="ECO:0000313" key="5">
    <source>
        <dbReference type="EMBL" id="MBA8887664.1"/>
    </source>
</evidence>
<feature type="domain" description="Big-1" evidence="3">
    <location>
        <begin position="852"/>
        <end position="947"/>
    </location>
</feature>
<feature type="domain" description="LTD" evidence="4">
    <location>
        <begin position="17"/>
        <end position="138"/>
    </location>
</feature>
<evidence type="ECO:0000256" key="1">
    <source>
        <dbReference type="ARBA" id="ARBA00010116"/>
    </source>
</evidence>
<feature type="signal peptide" evidence="2">
    <location>
        <begin position="1"/>
        <end position="25"/>
    </location>
</feature>
<dbReference type="Gene3D" id="2.60.40.10">
    <property type="entry name" value="Immunoglobulins"/>
    <property type="match status" value="1"/>
</dbReference>
<comment type="similarity">
    <text evidence="1">Belongs to the intimin/invasin family.</text>
</comment>
<keyword evidence="6" id="KW-1185">Reference proteome</keyword>
<dbReference type="InterPro" id="IPR013783">
    <property type="entry name" value="Ig-like_fold"/>
</dbReference>
<dbReference type="RefSeq" id="WP_182530712.1">
    <property type="nucleotide sequence ID" value="NZ_JACGXL010000002.1"/>
</dbReference>
<dbReference type="InterPro" id="IPR001322">
    <property type="entry name" value="Lamin_tail_dom"/>
</dbReference>
<evidence type="ECO:0008006" key="7">
    <source>
        <dbReference type="Google" id="ProtNLM"/>
    </source>
</evidence>
<gene>
    <name evidence="5" type="ORF">FHW12_001878</name>
</gene>
<evidence type="ECO:0000259" key="3">
    <source>
        <dbReference type="PROSITE" id="PS51127"/>
    </source>
</evidence>
<dbReference type="SUPFAM" id="SSF49373">
    <property type="entry name" value="Invasin/intimin cell-adhesion fragments"/>
    <property type="match status" value="1"/>
</dbReference>
<evidence type="ECO:0000259" key="4">
    <source>
        <dbReference type="PROSITE" id="PS51841"/>
    </source>
</evidence>
<dbReference type="PROSITE" id="PS51127">
    <property type="entry name" value="BIG1"/>
    <property type="match status" value="1"/>
</dbReference>
<dbReference type="SMART" id="SM00634">
    <property type="entry name" value="BID_1"/>
    <property type="match status" value="1"/>
</dbReference>
<dbReference type="PROSITE" id="PS51841">
    <property type="entry name" value="LTD"/>
    <property type="match status" value="2"/>
</dbReference>